<dbReference type="InterPro" id="IPR003760">
    <property type="entry name" value="PnrA-like"/>
</dbReference>
<dbReference type="AlphaFoldDB" id="A0A6N7XSM6"/>
<feature type="compositionally biased region" description="Low complexity" evidence="2">
    <location>
        <begin position="270"/>
        <end position="280"/>
    </location>
</feature>
<comment type="caution">
    <text evidence="4">The sequence shown here is derived from an EMBL/GenBank/DDBJ whole genome shotgun (WGS) entry which is preliminary data.</text>
</comment>
<evidence type="ECO:0000256" key="1">
    <source>
        <dbReference type="ARBA" id="ARBA00022729"/>
    </source>
</evidence>
<keyword evidence="1" id="KW-0732">Signal</keyword>
<gene>
    <name evidence="4" type="ORF">FYJ68_04460</name>
</gene>
<proteinExistence type="predicted"/>
<reference evidence="4 5" key="1">
    <citation type="submission" date="2019-08" db="EMBL/GenBank/DDBJ databases">
        <title>In-depth cultivation of the pig gut microbiome towards novel bacterial diversity and tailored functional studies.</title>
        <authorList>
            <person name="Wylensek D."/>
            <person name="Hitch T.C.A."/>
            <person name="Clavel T."/>
        </authorList>
    </citation>
    <scope>NUCLEOTIDE SEQUENCE [LARGE SCALE GENOMIC DNA]</scope>
    <source>
        <strain evidence="4 5">CA-Schmier-601-WT-1</strain>
    </source>
</reference>
<dbReference type="GO" id="GO:0005886">
    <property type="term" value="C:plasma membrane"/>
    <property type="evidence" value="ECO:0007669"/>
    <property type="project" value="InterPro"/>
</dbReference>
<evidence type="ECO:0000256" key="2">
    <source>
        <dbReference type="SAM" id="MobiDB-lite"/>
    </source>
</evidence>
<keyword evidence="5" id="KW-1185">Reference proteome</keyword>
<dbReference type="PANTHER" id="PTHR43208">
    <property type="entry name" value="ABC TRANSPORTER SUBSTRATE-BINDING PROTEIN"/>
    <property type="match status" value="1"/>
</dbReference>
<dbReference type="PANTHER" id="PTHR43208:SF1">
    <property type="entry name" value="ABC TRANSPORTER SUBSTRATE-BINDING PROTEIN"/>
    <property type="match status" value="1"/>
</dbReference>
<dbReference type="InterPro" id="IPR052910">
    <property type="entry name" value="ABC-Purine-Binding"/>
</dbReference>
<dbReference type="Proteomes" id="UP000469325">
    <property type="component" value="Unassembled WGS sequence"/>
</dbReference>
<evidence type="ECO:0000313" key="4">
    <source>
        <dbReference type="EMBL" id="MST72361.1"/>
    </source>
</evidence>
<dbReference type="RefSeq" id="WP_154434346.1">
    <property type="nucleotide sequence ID" value="NZ_VUNC01000002.1"/>
</dbReference>
<feature type="domain" description="ABC transporter substrate-binding protein PnrA-like" evidence="3">
    <location>
        <begin position="332"/>
        <end position="493"/>
    </location>
</feature>
<name>A0A6N7XSM6_9ACTN</name>
<organism evidence="4 5">
    <name type="scientific">Olsenella porci</name>
    <dbReference type="NCBI Taxonomy" id="2652279"/>
    <lineage>
        <taxon>Bacteria</taxon>
        <taxon>Bacillati</taxon>
        <taxon>Actinomycetota</taxon>
        <taxon>Coriobacteriia</taxon>
        <taxon>Coriobacteriales</taxon>
        <taxon>Atopobiaceae</taxon>
        <taxon>Olsenella</taxon>
    </lineage>
</organism>
<evidence type="ECO:0000313" key="5">
    <source>
        <dbReference type="Proteomes" id="UP000469325"/>
    </source>
</evidence>
<evidence type="ECO:0000259" key="3">
    <source>
        <dbReference type="Pfam" id="PF02608"/>
    </source>
</evidence>
<protein>
    <submittedName>
        <fullName evidence="4">BMP family ABC transporter substrate-binding protein</fullName>
    </submittedName>
</protein>
<feature type="region of interest" description="Disordered" evidence="2">
    <location>
        <begin position="267"/>
        <end position="308"/>
    </location>
</feature>
<sequence>MSEAYRRAHRLGERDRHEAVAASHSPYLHALDEMISASDVSGREALGIMEVPLDLVVGTKTNARRNAFSRNFMPLLDDNTEFASKWSRLYSIQVSEGFRDPVKVFEFMHRFYVQEGNKRVSVLKYVDSPTIQADVIRLLPSHWDGSESRLYGEFLEFWRAVPVYDVDFTREGSYRRLAAYYGRDLSQPWDEAAVDRLRADCQYFTTVYRQQGGSHLDITPADALLVYLSIYGEEPLISTPAQLLSQRIGKIWSELVLSTEDDKVAVVDEPTPADARAAGTAEERAEATPPAARPSGGGGAPDPQAQDQAPRVTIGPLALFPRRPRAGEGPLRVAFLYRGTLASSRWAVAHEVGRQELQRDYAPYVATSKYEGCDTDERVLSAIADAVSAGARVVFTTSPTQMDATLKASLEHPEVCFLNCSLNLPHQSVRSYRARTYEAKFLLGALAASVADNHKVGYRAAYPIYGSIADINAFAIGVALVDPKAEVHLKWATREGSDWRRELADEGVTVLSGADYARPLSDDNKYGLYRMCDGVAQNLALPIMNWGRYYELIVQSLLQGTWEDVPKTSEVQAVSYWYGMSAGVIDVAISPDMPYYSRKMVEVLRNGIVTGTSGPFYGEMRRQGGEVIKGPGSPCLSSEEIVQMDWLNDNVVGSLPRADELTPSAREAVRVSGVIGQ</sequence>
<accession>A0A6N7XSM6</accession>
<dbReference type="Gene3D" id="3.40.50.2300">
    <property type="match status" value="2"/>
</dbReference>
<dbReference type="Pfam" id="PF02608">
    <property type="entry name" value="Bmp"/>
    <property type="match status" value="1"/>
</dbReference>
<dbReference type="EMBL" id="VUNC01000002">
    <property type="protein sequence ID" value="MST72361.1"/>
    <property type="molecule type" value="Genomic_DNA"/>
</dbReference>